<evidence type="ECO:0000259" key="12">
    <source>
        <dbReference type="PROSITE" id="PS50111"/>
    </source>
</evidence>
<evidence type="ECO:0000256" key="7">
    <source>
        <dbReference type="ARBA" id="ARBA00023224"/>
    </source>
</evidence>
<sequence length="561" mass="60452">MTMRQKLWITVGLMWLGMLILVGWMALEKRETLMAERVSSLKSFVGSAHTLVERYVERAANGEFSTEAAQNFARKNLSALDLDGSYVYAFDSNIHLVYHPKREIGTDMSGFRDDNGVYFYRELKALADSPDDGTLEYNSTNADGEDVSRLNYVRYVPEWDWYLAANVYISDIQQAFWAGVLKMSLIAGVIGAIITLIMGWIIRSVLGDLGGDPRQARDAVKGMAEGDLTTSLSIRTGDQRSLLAAIEGMRTHLAESMGNIRHASTTITVGVGQIHNGNQDLAARTEQQAASIGETASSMEELTQTVRQNADNARQASGLAGEARTTATEGGEMMDQVVSTMQGITDSSRQVTEIVGVIDSIAFQTNILALNASVEAARAGEQGRGFAVVANEVRTLASRSADASREIRGLIDASNRKIDAGSEIVATAGDTIRRVVEAVSRMTDLIEEISVASGEQSNGIDQVNEAVVQMDQVTQQNASLVQQASAAASTLNAQVATLEQALAGFKIASVDYDNLVARYRSPTPAATPRQLPSASSPSPVSPSPVSTARSTSDDNDDWESF</sequence>
<dbReference type="Pfam" id="PF00015">
    <property type="entry name" value="MCPsignal"/>
    <property type="match status" value="1"/>
</dbReference>
<dbReference type="Pfam" id="PF17200">
    <property type="entry name" value="sCache_2"/>
    <property type="match status" value="1"/>
</dbReference>
<dbReference type="InterPro" id="IPR051310">
    <property type="entry name" value="MCP_chemotaxis"/>
</dbReference>
<keyword evidence="6 11" id="KW-0472">Membrane</keyword>
<reference evidence="13 14" key="1">
    <citation type="submission" date="2016-12" db="EMBL/GenBank/DDBJ databases">
        <title>Draft genome sequences of strains Salinicola socius SMB35, Salinicola sp. MH3R3-1 and Chromohalobacter sp. SMB17 from the Verkhnekamsk potash mining region of Russia.</title>
        <authorList>
            <person name="Mavrodi D.V."/>
            <person name="Olsson B.E."/>
            <person name="Korsakova E.S."/>
            <person name="Pyankova A."/>
            <person name="Mavrodi O.V."/>
            <person name="Plotnikova E.G."/>
        </authorList>
    </citation>
    <scope>NUCLEOTIDE SEQUENCE [LARGE SCALE GENOMIC DNA]</scope>
    <source>
        <strain evidence="13 14">SMB35</strain>
    </source>
</reference>
<evidence type="ECO:0000256" key="2">
    <source>
        <dbReference type="ARBA" id="ARBA00022475"/>
    </source>
</evidence>
<dbReference type="RefSeq" id="WP_075571311.1">
    <property type="nucleotide sequence ID" value="NZ_MSDO01000026.1"/>
</dbReference>
<dbReference type="Proteomes" id="UP000186878">
    <property type="component" value="Unassembled WGS sequence"/>
</dbReference>
<keyword evidence="3" id="KW-0488">Methylation</keyword>
<accession>A0A1Q8SNG7</accession>
<comment type="similarity">
    <text evidence="8">Belongs to the methyl-accepting chemotaxis (MCP) protein family.</text>
</comment>
<dbReference type="InterPro" id="IPR004089">
    <property type="entry name" value="MCPsignal_dom"/>
</dbReference>
<gene>
    <name evidence="13" type="ORF">BTW07_16665</name>
</gene>
<dbReference type="PANTHER" id="PTHR43531:SF14">
    <property type="entry name" value="METHYL-ACCEPTING CHEMOTAXIS PROTEIN I-RELATED"/>
    <property type="match status" value="1"/>
</dbReference>
<dbReference type="GO" id="GO:0007165">
    <property type="term" value="P:signal transduction"/>
    <property type="evidence" value="ECO:0007669"/>
    <property type="project" value="UniProtKB-KW"/>
</dbReference>
<feature type="compositionally biased region" description="Low complexity" evidence="10">
    <location>
        <begin position="532"/>
        <end position="550"/>
    </location>
</feature>
<keyword evidence="4 11" id="KW-0812">Transmembrane</keyword>
<evidence type="ECO:0000313" key="14">
    <source>
        <dbReference type="Proteomes" id="UP000186878"/>
    </source>
</evidence>
<dbReference type="PANTHER" id="PTHR43531">
    <property type="entry name" value="PROTEIN ICFG"/>
    <property type="match status" value="1"/>
</dbReference>
<evidence type="ECO:0000256" key="10">
    <source>
        <dbReference type="SAM" id="MobiDB-lite"/>
    </source>
</evidence>
<dbReference type="PRINTS" id="PR00260">
    <property type="entry name" value="CHEMTRNSDUCR"/>
</dbReference>
<evidence type="ECO:0000256" key="3">
    <source>
        <dbReference type="ARBA" id="ARBA00022481"/>
    </source>
</evidence>
<organism evidence="13 14">
    <name type="scientific">Salinicola socius</name>
    <dbReference type="NCBI Taxonomy" id="404433"/>
    <lineage>
        <taxon>Bacteria</taxon>
        <taxon>Pseudomonadati</taxon>
        <taxon>Pseudomonadota</taxon>
        <taxon>Gammaproteobacteria</taxon>
        <taxon>Oceanospirillales</taxon>
        <taxon>Halomonadaceae</taxon>
        <taxon>Salinicola</taxon>
    </lineage>
</organism>
<dbReference type="InterPro" id="IPR004090">
    <property type="entry name" value="Chemotax_Me-accpt_rcpt"/>
</dbReference>
<protein>
    <recommendedName>
        <fullName evidence="12">Methyl-accepting transducer domain-containing protein</fullName>
    </recommendedName>
</protein>
<evidence type="ECO:0000313" key="13">
    <source>
        <dbReference type="EMBL" id="OLO02970.1"/>
    </source>
</evidence>
<dbReference type="GO" id="GO:0005886">
    <property type="term" value="C:plasma membrane"/>
    <property type="evidence" value="ECO:0007669"/>
    <property type="project" value="UniProtKB-SubCell"/>
</dbReference>
<comment type="subcellular location">
    <subcellularLocation>
        <location evidence="1">Cell membrane</location>
        <topology evidence="1">Multi-pass membrane protein</topology>
    </subcellularLocation>
</comment>
<dbReference type="FunFam" id="1.10.287.950:FF:000001">
    <property type="entry name" value="Methyl-accepting chemotaxis sensory transducer"/>
    <property type="match status" value="1"/>
</dbReference>
<feature type="transmembrane region" description="Helical" evidence="11">
    <location>
        <begin position="6"/>
        <end position="27"/>
    </location>
</feature>
<evidence type="ECO:0000256" key="1">
    <source>
        <dbReference type="ARBA" id="ARBA00004651"/>
    </source>
</evidence>
<dbReference type="PROSITE" id="PS50111">
    <property type="entry name" value="CHEMOTAXIS_TRANSDUC_2"/>
    <property type="match status" value="1"/>
</dbReference>
<dbReference type="Gene3D" id="1.10.287.950">
    <property type="entry name" value="Methyl-accepting chemotaxis protein"/>
    <property type="match status" value="1"/>
</dbReference>
<dbReference type="Gene3D" id="3.30.450.20">
    <property type="entry name" value="PAS domain"/>
    <property type="match status" value="1"/>
</dbReference>
<keyword evidence="5 11" id="KW-1133">Transmembrane helix</keyword>
<keyword evidence="2" id="KW-1003">Cell membrane</keyword>
<evidence type="ECO:0000256" key="8">
    <source>
        <dbReference type="ARBA" id="ARBA00029447"/>
    </source>
</evidence>
<feature type="domain" description="Methyl-accepting transducer" evidence="12">
    <location>
        <begin position="263"/>
        <end position="492"/>
    </location>
</feature>
<dbReference type="GO" id="GO:0004888">
    <property type="term" value="F:transmembrane signaling receptor activity"/>
    <property type="evidence" value="ECO:0007669"/>
    <property type="project" value="InterPro"/>
</dbReference>
<keyword evidence="14" id="KW-1185">Reference proteome</keyword>
<feature type="transmembrane region" description="Helical" evidence="11">
    <location>
        <begin position="183"/>
        <end position="202"/>
    </location>
</feature>
<dbReference type="STRING" id="404433.BTW07_16665"/>
<proteinExistence type="inferred from homology"/>
<dbReference type="InterPro" id="IPR033480">
    <property type="entry name" value="sCache_2"/>
</dbReference>
<evidence type="ECO:0000256" key="6">
    <source>
        <dbReference type="ARBA" id="ARBA00023136"/>
    </source>
</evidence>
<dbReference type="SMART" id="SM00283">
    <property type="entry name" value="MA"/>
    <property type="match status" value="1"/>
</dbReference>
<feature type="region of interest" description="Disordered" evidence="10">
    <location>
        <begin position="523"/>
        <end position="561"/>
    </location>
</feature>
<comment type="caution">
    <text evidence="13">The sequence shown here is derived from an EMBL/GenBank/DDBJ whole genome shotgun (WGS) entry which is preliminary data.</text>
</comment>
<evidence type="ECO:0000256" key="11">
    <source>
        <dbReference type="SAM" id="Phobius"/>
    </source>
</evidence>
<dbReference type="SUPFAM" id="SSF58104">
    <property type="entry name" value="Methyl-accepting chemotaxis protein (MCP) signaling domain"/>
    <property type="match status" value="1"/>
</dbReference>
<dbReference type="GO" id="GO:0006935">
    <property type="term" value="P:chemotaxis"/>
    <property type="evidence" value="ECO:0007669"/>
    <property type="project" value="InterPro"/>
</dbReference>
<evidence type="ECO:0000256" key="5">
    <source>
        <dbReference type="ARBA" id="ARBA00022989"/>
    </source>
</evidence>
<evidence type="ECO:0000256" key="9">
    <source>
        <dbReference type="PROSITE-ProRule" id="PRU00284"/>
    </source>
</evidence>
<keyword evidence="7 9" id="KW-0807">Transducer</keyword>
<dbReference type="SMART" id="SM01049">
    <property type="entry name" value="Cache_2"/>
    <property type="match status" value="1"/>
</dbReference>
<evidence type="ECO:0000256" key="4">
    <source>
        <dbReference type="ARBA" id="ARBA00022692"/>
    </source>
</evidence>
<name>A0A1Q8SNG7_9GAMM</name>
<dbReference type="AlphaFoldDB" id="A0A1Q8SNG7"/>
<dbReference type="CDD" id="cd11386">
    <property type="entry name" value="MCP_signal"/>
    <property type="match status" value="1"/>
</dbReference>
<dbReference type="EMBL" id="MSDO01000026">
    <property type="protein sequence ID" value="OLO02970.1"/>
    <property type="molecule type" value="Genomic_DNA"/>
</dbReference>